<dbReference type="GO" id="GO:0016787">
    <property type="term" value="F:hydrolase activity"/>
    <property type="evidence" value="ECO:0007669"/>
    <property type="project" value="InterPro"/>
</dbReference>
<evidence type="ECO:0000259" key="1">
    <source>
        <dbReference type="Pfam" id="PF01738"/>
    </source>
</evidence>
<dbReference type="InterPro" id="IPR029058">
    <property type="entry name" value="AB_hydrolase_fold"/>
</dbReference>
<dbReference type="Pfam" id="PF01738">
    <property type="entry name" value="DLH"/>
    <property type="match status" value="1"/>
</dbReference>
<dbReference type="PANTHER" id="PTHR17630:SF44">
    <property type="entry name" value="PROTEIN AIM2"/>
    <property type="match status" value="1"/>
</dbReference>
<sequence length="267" mass="29550">MSCPNCAKGDFLPGEPTGSIRSDFQNAYLAPAPEGDSSSYAVLLLTDAFGLPLKNCKIMADEMAKRLQCDVWISDYFNGRPLIPVNAMTLPDKPGVKLSTWDWIKFFFTVIPNIPTFISNRPSVTDRRVESLIHSLKEKKKYKSIGAVGYCFGGSTCVRFGGTGLVDSVVVVHPGKFSLDQVKAIKVPTAWACAEEDMWFPDTLRSAAEAEFASRKGKDNFVEYEFKEYKGTTHGFASRPNVSIPEAIEAHKAALDQTIEWFKKTLA</sequence>
<accession>A0A8H7XLY7</accession>
<dbReference type="PANTHER" id="PTHR17630">
    <property type="entry name" value="DIENELACTONE HYDROLASE"/>
    <property type="match status" value="1"/>
</dbReference>
<evidence type="ECO:0000313" key="2">
    <source>
        <dbReference type="EMBL" id="KAG5163013.1"/>
    </source>
</evidence>
<comment type="caution">
    <text evidence="2">The sequence shown here is derived from an EMBL/GenBank/DDBJ whole genome shotgun (WGS) entry which is preliminary data.</text>
</comment>
<protein>
    <recommendedName>
        <fullName evidence="1">Dienelactone hydrolase domain-containing protein</fullName>
    </recommendedName>
</protein>
<feature type="domain" description="Dienelactone hydrolase" evidence="1">
    <location>
        <begin position="123"/>
        <end position="265"/>
    </location>
</feature>
<dbReference type="InterPro" id="IPR002925">
    <property type="entry name" value="Dienelactn_hydro"/>
</dbReference>
<dbReference type="OrthoDB" id="10019231at2759"/>
<dbReference type="EMBL" id="JAFIQS010000016">
    <property type="protein sequence ID" value="KAG5163013.1"/>
    <property type="molecule type" value="Genomic_DNA"/>
</dbReference>
<dbReference type="Gene3D" id="3.40.50.1820">
    <property type="entry name" value="alpha/beta hydrolase"/>
    <property type="match status" value="1"/>
</dbReference>
<reference evidence="2" key="1">
    <citation type="submission" date="2021-02" db="EMBL/GenBank/DDBJ databases">
        <title>Psilocybe cubensis genome.</title>
        <authorList>
            <person name="Mckernan K.J."/>
            <person name="Crawford S."/>
            <person name="Trippe A."/>
            <person name="Kane L.T."/>
            <person name="Mclaughlin S."/>
        </authorList>
    </citation>
    <scope>NUCLEOTIDE SEQUENCE [LARGE SCALE GENOMIC DNA]</scope>
    <source>
        <strain evidence="2">MGC-MH-2018</strain>
    </source>
</reference>
<organism evidence="2">
    <name type="scientific">Psilocybe cubensis</name>
    <name type="common">Psychedelic mushroom</name>
    <name type="synonym">Stropharia cubensis</name>
    <dbReference type="NCBI Taxonomy" id="181762"/>
    <lineage>
        <taxon>Eukaryota</taxon>
        <taxon>Fungi</taxon>
        <taxon>Dikarya</taxon>
        <taxon>Basidiomycota</taxon>
        <taxon>Agaricomycotina</taxon>
        <taxon>Agaricomycetes</taxon>
        <taxon>Agaricomycetidae</taxon>
        <taxon>Agaricales</taxon>
        <taxon>Agaricineae</taxon>
        <taxon>Strophariaceae</taxon>
        <taxon>Psilocybe</taxon>
    </lineage>
</organism>
<name>A0A8H7XLY7_PSICU</name>
<gene>
    <name evidence="2" type="ORF">JR316_011880</name>
</gene>
<dbReference type="SUPFAM" id="SSF53474">
    <property type="entry name" value="alpha/beta-Hydrolases"/>
    <property type="match status" value="1"/>
</dbReference>
<dbReference type="AlphaFoldDB" id="A0A8H7XLY7"/>
<proteinExistence type="predicted"/>